<evidence type="ECO:0000259" key="6">
    <source>
        <dbReference type="PROSITE" id="PS50089"/>
    </source>
</evidence>
<feature type="compositionally biased region" description="Low complexity" evidence="5">
    <location>
        <begin position="372"/>
        <end position="391"/>
    </location>
</feature>
<reference evidence="7 8" key="1">
    <citation type="submission" date="2021-08" db="EMBL/GenBank/DDBJ databases">
        <title>Draft Genome Sequence of Phanerochaete sordida strain YK-624.</title>
        <authorList>
            <person name="Mori T."/>
            <person name="Dohra H."/>
            <person name="Suzuki T."/>
            <person name="Kawagishi H."/>
            <person name="Hirai H."/>
        </authorList>
    </citation>
    <scope>NUCLEOTIDE SEQUENCE [LARGE SCALE GENOMIC DNA]</scope>
    <source>
        <strain evidence="7 8">YK-624</strain>
    </source>
</reference>
<dbReference type="Pfam" id="PF13639">
    <property type="entry name" value="zf-RING_2"/>
    <property type="match status" value="1"/>
</dbReference>
<dbReference type="SUPFAM" id="SSF57850">
    <property type="entry name" value="RING/U-box"/>
    <property type="match status" value="1"/>
</dbReference>
<comment type="caution">
    <text evidence="7">The sequence shown here is derived from an EMBL/GenBank/DDBJ whole genome shotgun (WGS) entry which is preliminary data.</text>
</comment>
<dbReference type="InterPro" id="IPR001841">
    <property type="entry name" value="Znf_RING"/>
</dbReference>
<feature type="region of interest" description="Disordered" evidence="5">
    <location>
        <begin position="264"/>
        <end position="359"/>
    </location>
</feature>
<evidence type="ECO:0000313" key="8">
    <source>
        <dbReference type="Proteomes" id="UP000703269"/>
    </source>
</evidence>
<dbReference type="InterPro" id="IPR013083">
    <property type="entry name" value="Znf_RING/FYVE/PHD"/>
</dbReference>
<dbReference type="PROSITE" id="PS50089">
    <property type="entry name" value="ZF_RING_2"/>
    <property type="match status" value="1"/>
</dbReference>
<dbReference type="OrthoDB" id="8062037at2759"/>
<dbReference type="GO" id="GO:0008270">
    <property type="term" value="F:zinc ion binding"/>
    <property type="evidence" value="ECO:0007669"/>
    <property type="project" value="UniProtKB-KW"/>
</dbReference>
<accession>A0A9P3FYU6</accession>
<dbReference type="PANTHER" id="PTHR14155">
    <property type="entry name" value="RING FINGER DOMAIN-CONTAINING"/>
    <property type="match status" value="1"/>
</dbReference>
<feature type="compositionally biased region" description="Pro residues" evidence="5">
    <location>
        <begin position="156"/>
        <end position="167"/>
    </location>
</feature>
<feature type="region of interest" description="Disordered" evidence="5">
    <location>
        <begin position="515"/>
        <end position="567"/>
    </location>
</feature>
<feature type="compositionally biased region" description="Low complexity" evidence="5">
    <location>
        <begin position="187"/>
        <end position="220"/>
    </location>
</feature>
<evidence type="ECO:0000256" key="2">
    <source>
        <dbReference type="ARBA" id="ARBA00022771"/>
    </source>
</evidence>
<keyword evidence="1" id="KW-0479">Metal-binding</keyword>
<dbReference type="PANTHER" id="PTHR14155:SF627">
    <property type="entry name" value="OS06G0192800 PROTEIN"/>
    <property type="match status" value="1"/>
</dbReference>
<dbReference type="InterPro" id="IPR053238">
    <property type="entry name" value="RING-H2_zinc_finger"/>
</dbReference>
<proteinExistence type="predicted"/>
<sequence>MMFRSTASSQQMVAPGSGRSDPNRIAPYLTHLETHHGQLTLIPPQNAGRTRKSGKRNPEKPRPERRREPDEPRFNMAAPTTPRGASRRGNTSAGRAARVPVPPPNAVRDSMIPDYPPPSFQEALMTPPFVPPPLSETSAGGPQQDAPEGDPTPDTSSPPPVDQPEPLSPAAAPTQPPSLTVQTAVGPSGSPSSSPSSQPNSDQYGSSGSGSDESSNRTSSLEIVGYDTVTDGWDADRRRGVPLGERIMHERRRLLIAESTTNLSLGHTTQPGHAEASEHCTHCGSPKPGSISGHQLPLPDPVDFMEQVPDGLTPPSSPKSTKKSWKKLLHPIVPHDGKGSHDPTSPLSPEPRSPTAGTFGFLQGAWASTLTLASTSGGSPSKPSENPSPSSVKRRESSGIRRLFGSKGKERDLSPAAPAAADDEPWEVVNRASVIWAEEQERKGSSRSISPISEVSLDRDYISSPAASPRSARKQSLASPVTTPFINRPIRHATMNGSNLTLPLNQSVVSLQIAAGSGPSVGRPSPTSESGLLDTHGQKKSKRTPPPPPPPRRKAVSTTMPTSPSTVWLPFIDTQAATSARTYAEVASPTQTLASPATATTTAAPYNVPRSYPSLPTLRPSSREGAEGTHSLPSPPPSAGLYGSFTAPPGFAQEFDAISIASSPAAMTSIPVTRPSAGKSRIPPPVVTITDSMSTISLDSPSITPPRTPTTPTHPHHYPGRPLPLPPRPQPPRQLQPIALPARQPSPLRTTAAVASPVFPAVSPISEHPHATDLDVLAARVIEGDHSGRNYEDLLHISEFAGPALNIAASQDPFLIDATTLKVPPSGRVRLERRRTMKDGRIKLKLTLLGEHVDKCGICLSQFKDAEVACLGTHCQHAFHEYCLKRWLVRSRACPLCRLTI</sequence>
<evidence type="ECO:0000256" key="1">
    <source>
        <dbReference type="ARBA" id="ARBA00022723"/>
    </source>
</evidence>
<keyword evidence="3" id="KW-0862">Zinc</keyword>
<dbReference type="AlphaFoldDB" id="A0A9P3FYU6"/>
<dbReference type="Proteomes" id="UP000703269">
    <property type="component" value="Unassembled WGS sequence"/>
</dbReference>
<feature type="compositionally biased region" description="Low complexity" evidence="5">
    <location>
        <begin position="557"/>
        <end position="566"/>
    </location>
</feature>
<feature type="domain" description="RING-type" evidence="6">
    <location>
        <begin position="856"/>
        <end position="898"/>
    </location>
</feature>
<feature type="compositionally biased region" description="Low complexity" evidence="5">
    <location>
        <begin position="446"/>
        <end position="455"/>
    </location>
</feature>
<dbReference type="EMBL" id="BPQB01000002">
    <property type="protein sequence ID" value="GJE85116.1"/>
    <property type="molecule type" value="Genomic_DNA"/>
</dbReference>
<protein>
    <submittedName>
        <fullName evidence="7">RING-type domain-containing protein</fullName>
    </submittedName>
</protein>
<feature type="region of interest" description="Disordered" evidence="5">
    <location>
        <begin position="587"/>
        <end position="643"/>
    </location>
</feature>
<evidence type="ECO:0000313" key="7">
    <source>
        <dbReference type="EMBL" id="GJE85116.1"/>
    </source>
</evidence>
<dbReference type="SMART" id="SM00184">
    <property type="entry name" value="RING"/>
    <property type="match status" value="1"/>
</dbReference>
<keyword evidence="8" id="KW-1185">Reference proteome</keyword>
<evidence type="ECO:0000256" key="4">
    <source>
        <dbReference type="PROSITE-ProRule" id="PRU00175"/>
    </source>
</evidence>
<keyword evidence="2 4" id="KW-0863">Zinc-finger</keyword>
<feature type="compositionally biased region" description="Basic residues" evidence="5">
    <location>
        <begin position="320"/>
        <end position="329"/>
    </location>
</feature>
<feature type="region of interest" description="Disordered" evidence="5">
    <location>
        <begin position="1"/>
        <end position="226"/>
    </location>
</feature>
<feature type="compositionally biased region" description="Basic and acidic residues" evidence="5">
    <location>
        <begin position="56"/>
        <end position="73"/>
    </location>
</feature>
<dbReference type="Gene3D" id="3.30.40.10">
    <property type="entry name" value="Zinc/RING finger domain, C3HC4 (zinc finger)"/>
    <property type="match status" value="1"/>
</dbReference>
<feature type="compositionally biased region" description="Pro residues" evidence="5">
    <location>
        <begin position="721"/>
        <end position="730"/>
    </location>
</feature>
<evidence type="ECO:0000256" key="3">
    <source>
        <dbReference type="ARBA" id="ARBA00022833"/>
    </source>
</evidence>
<feature type="region of interest" description="Disordered" evidence="5">
    <location>
        <begin position="372"/>
        <end position="424"/>
    </location>
</feature>
<feature type="compositionally biased region" description="Polar residues" evidence="5">
    <location>
        <begin position="1"/>
        <end position="12"/>
    </location>
</feature>
<feature type="region of interest" description="Disordered" evidence="5">
    <location>
        <begin position="696"/>
        <end position="730"/>
    </location>
</feature>
<feature type="compositionally biased region" description="Low complexity" evidence="5">
    <location>
        <begin position="587"/>
        <end position="605"/>
    </location>
</feature>
<gene>
    <name evidence="7" type="ORF">PsYK624_011930</name>
</gene>
<feature type="region of interest" description="Disordered" evidence="5">
    <location>
        <begin position="437"/>
        <end position="457"/>
    </location>
</feature>
<organism evidence="7 8">
    <name type="scientific">Phanerochaete sordida</name>
    <dbReference type="NCBI Taxonomy" id="48140"/>
    <lineage>
        <taxon>Eukaryota</taxon>
        <taxon>Fungi</taxon>
        <taxon>Dikarya</taxon>
        <taxon>Basidiomycota</taxon>
        <taxon>Agaricomycotina</taxon>
        <taxon>Agaricomycetes</taxon>
        <taxon>Polyporales</taxon>
        <taxon>Phanerochaetaceae</taxon>
        <taxon>Phanerochaete</taxon>
    </lineage>
</organism>
<evidence type="ECO:0000256" key="5">
    <source>
        <dbReference type="SAM" id="MobiDB-lite"/>
    </source>
</evidence>
<name>A0A9P3FYU6_9APHY</name>